<dbReference type="Pfam" id="PF00403">
    <property type="entry name" value="HMA"/>
    <property type="match status" value="2"/>
</dbReference>
<dbReference type="GO" id="GO:0016887">
    <property type="term" value="F:ATP hydrolysis activity"/>
    <property type="evidence" value="ECO:0007669"/>
    <property type="project" value="InterPro"/>
</dbReference>
<evidence type="ECO:0000256" key="20">
    <source>
        <dbReference type="RuleBase" id="RU362081"/>
    </source>
</evidence>
<evidence type="ECO:0000256" key="10">
    <source>
        <dbReference type="ARBA" id="ARBA00022741"/>
    </source>
</evidence>
<dbReference type="GO" id="GO:0140581">
    <property type="term" value="F:P-type monovalent copper transporter activity"/>
    <property type="evidence" value="ECO:0007669"/>
    <property type="project" value="UniProtKB-EC"/>
</dbReference>
<accession>A0A5D0M9N8</accession>
<dbReference type="Gene3D" id="2.70.150.10">
    <property type="entry name" value="Calcium-transporting ATPase, cytoplasmic transduction domain A"/>
    <property type="match status" value="1"/>
</dbReference>
<dbReference type="CDD" id="cd02094">
    <property type="entry name" value="P-type_ATPase_Cu-like"/>
    <property type="match status" value="1"/>
</dbReference>
<dbReference type="InterPro" id="IPR018303">
    <property type="entry name" value="ATPase_P-typ_P_site"/>
</dbReference>
<feature type="transmembrane region" description="Helical" evidence="20">
    <location>
        <begin position="198"/>
        <end position="216"/>
    </location>
</feature>
<evidence type="ECO:0000256" key="15">
    <source>
        <dbReference type="ARBA" id="ARBA00022989"/>
    </source>
</evidence>
<dbReference type="InterPro" id="IPR044492">
    <property type="entry name" value="P_typ_ATPase_HD_dom"/>
</dbReference>
<dbReference type="InterPro" id="IPR027256">
    <property type="entry name" value="P-typ_ATPase_IB"/>
</dbReference>
<keyword evidence="4" id="KW-0813">Transport</keyword>
<evidence type="ECO:0000256" key="5">
    <source>
        <dbReference type="ARBA" id="ARBA00022475"/>
    </source>
</evidence>
<dbReference type="NCBIfam" id="TIGR01525">
    <property type="entry name" value="ATPase-IB_hvy"/>
    <property type="match status" value="1"/>
</dbReference>
<keyword evidence="14" id="KW-1278">Translocase</keyword>
<dbReference type="NCBIfam" id="TIGR01494">
    <property type="entry name" value="ATPase_P-type"/>
    <property type="match status" value="1"/>
</dbReference>
<dbReference type="EC" id="7.2.2.8" evidence="3"/>
<keyword evidence="12 20" id="KW-0067">ATP-binding</keyword>
<dbReference type="SFLD" id="SFLDG00002">
    <property type="entry name" value="C1.7:_P-type_atpase_like"/>
    <property type="match status" value="1"/>
</dbReference>
<keyword evidence="15 20" id="KW-1133">Transmembrane helix</keyword>
<dbReference type="FunFam" id="3.40.50.1000:FF:000144">
    <property type="entry name" value="copper-transporting ATPase 1 isoform X2"/>
    <property type="match status" value="1"/>
</dbReference>
<evidence type="ECO:0000313" key="23">
    <source>
        <dbReference type="Proteomes" id="UP000324143"/>
    </source>
</evidence>
<feature type="transmembrane region" description="Helical" evidence="20">
    <location>
        <begin position="173"/>
        <end position="192"/>
    </location>
</feature>
<dbReference type="PROSITE" id="PS01047">
    <property type="entry name" value="HMA_1"/>
    <property type="match status" value="2"/>
</dbReference>
<evidence type="ECO:0000256" key="3">
    <source>
        <dbReference type="ARBA" id="ARBA00012517"/>
    </source>
</evidence>
<dbReference type="InterPro" id="IPR036412">
    <property type="entry name" value="HAD-like_sf"/>
</dbReference>
<dbReference type="GO" id="GO:0005886">
    <property type="term" value="C:plasma membrane"/>
    <property type="evidence" value="ECO:0007669"/>
    <property type="project" value="UniProtKB-SubCell"/>
</dbReference>
<dbReference type="InterPro" id="IPR001757">
    <property type="entry name" value="P_typ_ATPase"/>
</dbReference>
<evidence type="ECO:0000256" key="1">
    <source>
        <dbReference type="ARBA" id="ARBA00004651"/>
    </source>
</evidence>
<dbReference type="PROSITE" id="PS00154">
    <property type="entry name" value="ATPASE_E1_E2"/>
    <property type="match status" value="1"/>
</dbReference>
<evidence type="ECO:0000256" key="6">
    <source>
        <dbReference type="ARBA" id="ARBA00022553"/>
    </source>
</evidence>
<dbReference type="PANTHER" id="PTHR43520">
    <property type="entry name" value="ATP7, ISOFORM B"/>
    <property type="match status" value="1"/>
</dbReference>
<dbReference type="Proteomes" id="UP000324143">
    <property type="component" value="Unassembled WGS sequence"/>
</dbReference>
<feature type="domain" description="HMA" evidence="21">
    <location>
        <begin position="9"/>
        <end position="75"/>
    </location>
</feature>
<keyword evidence="10 20" id="KW-0547">Nucleotide-binding</keyword>
<gene>
    <name evidence="22" type="ORF">FXF47_09000</name>
</gene>
<feature type="transmembrane region" description="Helical" evidence="20">
    <location>
        <begin position="447"/>
        <end position="467"/>
    </location>
</feature>
<evidence type="ECO:0000256" key="13">
    <source>
        <dbReference type="ARBA" id="ARBA00022842"/>
    </source>
</evidence>
<comment type="catalytic activity">
    <reaction evidence="19">
        <text>Cu(+)(in) + ATP + H2O = Cu(+)(out) + ADP + phosphate + H(+)</text>
        <dbReference type="Rhea" id="RHEA:25792"/>
        <dbReference type="ChEBI" id="CHEBI:15377"/>
        <dbReference type="ChEBI" id="CHEBI:15378"/>
        <dbReference type="ChEBI" id="CHEBI:30616"/>
        <dbReference type="ChEBI" id="CHEBI:43474"/>
        <dbReference type="ChEBI" id="CHEBI:49552"/>
        <dbReference type="ChEBI" id="CHEBI:456216"/>
        <dbReference type="EC" id="7.2.2.8"/>
    </reaction>
</comment>
<evidence type="ECO:0000256" key="9">
    <source>
        <dbReference type="ARBA" id="ARBA00022737"/>
    </source>
</evidence>
<reference evidence="22" key="1">
    <citation type="submission" date="2019-08" db="EMBL/GenBank/DDBJ databases">
        <title>Genomic characterization of a novel candidate phylum (ARYD3) from a high temperature, high salinity tertiary oil reservoir in north central Oklahoma, USA.</title>
        <authorList>
            <person name="Youssef N.H."/>
            <person name="Yadav A."/>
            <person name="Elshahed M.S."/>
        </authorList>
    </citation>
    <scope>NUCLEOTIDE SEQUENCE [LARGE SCALE GENOMIC DNA]</scope>
    <source>
        <strain evidence="22">ARYD3</strain>
    </source>
</reference>
<dbReference type="Pfam" id="PF00702">
    <property type="entry name" value="Hydrolase"/>
    <property type="match status" value="1"/>
</dbReference>
<feature type="domain" description="HMA" evidence="21">
    <location>
        <begin position="82"/>
        <end position="148"/>
    </location>
</feature>
<dbReference type="GO" id="GO:0005507">
    <property type="term" value="F:copper ion binding"/>
    <property type="evidence" value="ECO:0007669"/>
    <property type="project" value="InterPro"/>
</dbReference>
<dbReference type="PANTHER" id="PTHR43520:SF8">
    <property type="entry name" value="P-TYPE CU(+) TRANSPORTER"/>
    <property type="match status" value="1"/>
</dbReference>
<dbReference type="CDD" id="cd00371">
    <property type="entry name" value="HMA"/>
    <property type="match status" value="2"/>
</dbReference>
<dbReference type="NCBIfam" id="TIGR00003">
    <property type="entry name" value="copper ion binding protein"/>
    <property type="match status" value="2"/>
</dbReference>
<dbReference type="Pfam" id="PF00122">
    <property type="entry name" value="E1-E2_ATPase"/>
    <property type="match status" value="1"/>
</dbReference>
<dbReference type="SUPFAM" id="SSF81653">
    <property type="entry name" value="Calcium ATPase, transduction domain A"/>
    <property type="match status" value="1"/>
</dbReference>
<proteinExistence type="inferred from homology"/>
<evidence type="ECO:0000313" key="22">
    <source>
        <dbReference type="EMBL" id="TYB30484.1"/>
    </source>
</evidence>
<dbReference type="GO" id="GO:0055070">
    <property type="term" value="P:copper ion homeostasis"/>
    <property type="evidence" value="ECO:0007669"/>
    <property type="project" value="TreeGrafter"/>
</dbReference>
<dbReference type="InterPro" id="IPR006121">
    <property type="entry name" value="HMA_dom"/>
</dbReference>
<dbReference type="PROSITE" id="PS50846">
    <property type="entry name" value="HMA_2"/>
    <property type="match status" value="2"/>
</dbReference>
<evidence type="ECO:0000256" key="8">
    <source>
        <dbReference type="ARBA" id="ARBA00022723"/>
    </source>
</evidence>
<dbReference type="InterPro" id="IPR023298">
    <property type="entry name" value="ATPase_P-typ_TM_dom_sf"/>
</dbReference>
<feature type="transmembrane region" description="Helical" evidence="20">
    <location>
        <begin position="237"/>
        <end position="255"/>
    </location>
</feature>
<dbReference type="PRINTS" id="PR00942">
    <property type="entry name" value="CUATPASEI"/>
</dbReference>
<dbReference type="InterPro" id="IPR036163">
    <property type="entry name" value="HMA_dom_sf"/>
</dbReference>
<feature type="transmembrane region" description="Helical" evidence="20">
    <location>
        <begin position="267"/>
        <end position="285"/>
    </location>
</feature>
<dbReference type="InterPro" id="IPR023299">
    <property type="entry name" value="ATPase_P-typ_cyto_dom_N"/>
</dbReference>
<dbReference type="NCBIfam" id="TIGR01511">
    <property type="entry name" value="ATPase-IB1_Cu"/>
    <property type="match status" value="1"/>
</dbReference>
<evidence type="ECO:0000256" key="7">
    <source>
        <dbReference type="ARBA" id="ARBA00022692"/>
    </source>
</evidence>
<dbReference type="InterPro" id="IPR017969">
    <property type="entry name" value="Heavy-metal-associated_CS"/>
</dbReference>
<evidence type="ECO:0000256" key="11">
    <source>
        <dbReference type="ARBA" id="ARBA00022796"/>
    </source>
</evidence>
<evidence type="ECO:0000256" key="12">
    <source>
        <dbReference type="ARBA" id="ARBA00022840"/>
    </source>
</evidence>
<keyword evidence="9" id="KW-0677">Repeat</keyword>
<evidence type="ECO:0000256" key="16">
    <source>
        <dbReference type="ARBA" id="ARBA00023008"/>
    </source>
</evidence>
<evidence type="ECO:0000256" key="18">
    <source>
        <dbReference type="ARBA" id="ARBA00023136"/>
    </source>
</evidence>
<dbReference type="FunFam" id="2.70.150.10:FF:000002">
    <property type="entry name" value="Copper-transporting ATPase 1, putative"/>
    <property type="match status" value="1"/>
</dbReference>
<evidence type="ECO:0000256" key="4">
    <source>
        <dbReference type="ARBA" id="ARBA00022448"/>
    </source>
</evidence>
<dbReference type="EMBL" id="VSIX01000131">
    <property type="protein sequence ID" value="TYB30484.1"/>
    <property type="molecule type" value="Genomic_DNA"/>
</dbReference>
<evidence type="ECO:0000256" key="19">
    <source>
        <dbReference type="ARBA" id="ARBA00049289"/>
    </source>
</evidence>
<keyword evidence="18 20" id="KW-0472">Membrane</keyword>
<dbReference type="InterPro" id="IPR059000">
    <property type="entry name" value="ATPase_P-type_domA"/>
</dbReference>
<dbReference type="SUPFAM" id="SSF56784">
    <property type="entry name" value="HAD-like"/>
    <property type="match status" value="1"/>
</dbReference>
<evidence type="ECO:0000256" key="2">
    <source>
        <dbReference type="ARBA" id="ARBA00006024"/>
    </source>
</evidence>
<sequence length="811" mass="88328">MTEKSKKKKKEKINIGGMSCANCAISIEKGLKNKKGVESAKVNFASDNASVEYNESELTREEIDEIIENLGYKVIDTKNNKNNTIFDIKNMSCANCARTVEKTLNKLEGVKEANVNFNTETAHINFDSKIIDETMMIQAIEKAGYKATVKKESSYEKKEKIKQKEIQKLKKKVMISAVLSFPLLLAMIFNFIGINFNLLHQPLFQLALATPVQFYIGKRFYRNAYHSLKAKSAGMDTLVAMGTSAAYFFSIYTGFIKDVAPGGSRELYFEASAILITLILFGKYFETVAKSKTSEAIKKLMNLQPKKAKIKRNGKEIEIPIEEVKIGDKVIVRPGEKIAVDGKVVEGNSTIDESMITGESMPVEKSVNDKVIGGTINKNGSITFEATNVGKDTVLANIIRIVEEAQANQPPIQRLADKVSSIFVPSVVTISIITFALWMLLNGDLNLAFIAAVSVLVISCPCALGLATPTAIMVGTGLGAKNGILIKNAASLETTYKIKKIVFDKTGTITMGKPQVTDIIPLNNISRKELLKIAGSVEQKSEHPLGETIAKKAVSDLEDLYEVKRFKAITGKGISGTVNNSKIVAGTRSFIEENNIKFTKIDKISKIENEGKTAILIAKDNNVIGIIGVADTIKENSKEAIEKIKKMGIDVFMITGDNHKTAEAIGKKVGIEKSNIFAKVLPEHKADRVKKLKRDNSIVAMVGDGINDAPALATADIGFAMGSGSDIAIESGDIALMNNNLNTIVSAIKLSGKTINKIKQNLFWAFFYNTLGIPVAALGFLSPIIAGTAMSFSSVSVVSNSLLLKRYNPEK</sequence>
<dbReference type="GO" id="GO:0005524">
    <property type="term" value="F:ATP binding"/>
    <property type="evidence" value="ECO:0007669"/>
    <property type="project" value="UniProtKB-UniRule"/>
</dbReference>
<organism evidence="22 23">
    <name type="scientific">Candidatus Mcinerneyibacterium aminivorans</name>
    <dbReference type="NCBI Taxonomy" id="2703815"/>
    <lineage>
        <taxon>Bacteria</taxon>
        <taxon>Candidatus Macinerneyibacteriota</taxon>
        <taxon>Candidatus Mcinerneyibacteria</taxon>
        <taxon>Candidatus Mcinerneyibacteriales</taxon>
        <taxon>Candidatus Mcinerneyibacteriaceae</taxon>
        <taxon>Candidatus Mcinerneyibacterium</taxon>
    </lineage>
</organism>
<dbReference type="SUPFAM" id="SSF81665">
    <property type="entry name" value="Calcium ATPase, transmembrane domain M"/>
    <property type="match status" value="1"/>
</dbReference>
<evidence type="ECO:0000259" key="21">
    <source>
        <dbReference type="PROSITE" id="PS50846"/>
    </source>
</evidence>
<evidence type="ECO:0000256" key="17">
    <source>
        <dbReference type="ARBA" id="ARBA00023065"/>
    </source>
</evidence>
<name>A0A5D0M9N8_9BACT</name>
<dbReference type="Gene3D" id="3.40.50.1000">
    <property type="entry name" value="HAD superfamily/HAD-like"/>
    <property type="match status" value="1"/>
</dbReference>
<comment type="caution">
    <text evidence="22">The sequence shown here is derived from an EMBL/GenBank/DDBJ whole genome shotgun (WGS) entry which is preliminary data.</text>
</comment>
<keyword evidence="11" id="KW-0187">Copper transport</keyword>
<keyword evidence="16" id="KW-0186">Copper</keyword>
<comment type="subcellular location">
    <subcellularLocation>
        <location evidence="1">Cell membrane</location>
        <topology evidence="1">Multi-pass membrane protein</topology>
    </subcellularLocation>
</comment>
<feature type="transmembrane region" description="Helical" evidence="20">
    <location>
        <begin position="422"/>
        <end position="441"/>
    </location>
</feature>
<protein>
    <recommendedName>
        <fullName evidence="3">P-type Cu(+) transporter</fullName>
        <ecNumber evidence="3">7.2.2.8</ecNumber>
    </recommendedName>
</protein>
<dbReference type="FunFam" id="3.30.70.100:FF:000005">
    <property type="entry name" value="Copper-exporting P-type ATPase A"/>
    <property type="match status" value="2"/>
</dbReference>
<dbReference type="SFLD" id="SFLDS00003">
    <property type="entry name" value="Haloacid_Dehalogenase"/>
    <property type="match status" value="1"/>
</dbReference>
<keyword evidence="5 20" id="KW-1003">Cell membrane</keyword>
<dbReference type="GO" id="GO:0043682">
    <property type="term" value="F:P-type divalent copper transporter activity"/>
    <property type="evidence" value="ECO:0007669"/>
    <property type="project" value="TreeGrafter"/>
</dbReference>
<dbReference type="AlphaFoldDB" id="A0A5D0M9N8"/>
<dbReference type="Gene3D" id="3.40.1110.10">
    <property type="entry name" value="Calcium-transporting ATPase, cytoplasmic domain N"/>
    <property type="match status" value="2"/>
</dbReference>
<evidence type="ECO:0000256" key="14">
    <source>
        <dbReference type="ARBA" id="ARBA00022967"/>
    </source>
</evidence>
<dbReference type="PRINTS" id="PR00119">
    <property type="entry name" value="CATATPASE"/>
</dbReference>
<dbReference type="InterPro" id="IPR006122">
    <property type="entry name" value="HMA_Cu_ion-bd"/>
</dbReference>
<dbReference type="PRINTS" id="PR00943">
    <property type="entry name" value="CUATPASE"/>
</dbReference>
<dbReference type="SFLD" id="SFLDF00027">
    <property type="entry name" value="p-type_atpase"/>
    <property type="match status" value="1"/>
</dbReference>
<comment type="similarity">
    <text evidence="2 20">Belongs to the cation transport ATPase (P-type) (TC 3.A.3) family. Type IB subfamily.</text>
</comment>
<keyword evidence="13" id="KW-0460">Magnesium</keyword>
<dbReference type="Gene3D" id="3.30.70.100">
    <property type="match status" value="2"/>
</dbReference>
<dbReference type="InterPro" id="IPR023214">
    <property type="entry name" value="HAD_sf"/>
</dbReference>
<dbReference type="InterPro" id="IPR008250">
    <property type="entry name" value="ATPase_P-typ_transduc_dom_A_sf"/>
</dbReference>
<feature type="transmembrane region" description="Helical" evidence="20">
    <location>
        <begin position="761"/>
        <end position="778"/>
    </location>
</feature>
<keyword evidence="17" id="KW-0406">Ion transport</keyword>
<keyword evidence="23" id="KW-1185">Reference proteome</keyword>
<keyword evidence="8 20" id="KW-0479">Metal-binding</keyword>
<keyword evidence="7 20" id="KW-0812">Transmembrane</keyword>
<dbReference type="SUPFAM" id="SSF55008">
    <property type="entry name" value="HMA, heavy metal-associated domain"/>
    <property type="match status" value="2"/>
</dbReference>
<keyword evidence="6" id="KW-0597">Phosphoprotein</keyword>